<dbReference type="WBParaSite" id="NBR_0001674201-mRNA-1">
    <property type="protein sequence ID" value="NBR_0001674201-mRNA-1"/>
    <property type="gene ID" value="NBR_0001674201"/>
</dbReference>
<sequence>MASVVLLIGGCTEREEGGALRSIEELSFRHTAAGVNVSSRIVGDLQVARRSPSVFSECDGFLVVGGLFTISF</sequence>
<reference evidence="3" key="1">
    <citation type="submission" date="2017-02" db="UniProtKB">
        <authorList>
            <consortium name="WormBaseParasite"/>
        </authorList>
    </citation>
    <scope>IDENTIFICATION</scope>
</reference>
<evidence type="ECO:0000313" key="2">
    <source>
        <dbReference type="Proteomes" id="UP000271162"/>
    </source>
</evidence>
<protein>
    <submittedName>
        <fullName evidence="3">Glutamine amidotransferase</fullName>
    </submittedName>
</protein>
<dbReference type="EMBL" id="UYSL01022372">
    <property type="protein sequence ID" value="VDL80338.1"/>
    <property type="molecule type" value="Genomic_DNA"/>
</dbReference>
<keyword evidence="2" id="KW-1185">Reference proteome</keyword>
<dbReference type="Proteomes" id="UP000271162">
    <property type="component" value="Unassembled WGS sequence"/>
</dbReference>
<accession>A0A0N4YIJ8</accession>
<evidence type="ECO:0000313" key="1">
    <source>
        <dbReference type="EMBL" id="VDL80338.1"/>
    </source>
</evidence>
<reference evidence="1 2" key="2">
    <citation type="submission" date="2018-11" db="EMBL/GenBank/DDBJ databases">
        <authorList>
            <consortium name="Pathogen Informatics"/>
        </authorList>
    </citation>
    <scope>NUCLEOTIDE SEQUENCE [LARGE SCALE GENOMIC DNA]</scope>
</reference>
<organism evidence="3">
    <name type="scientific">Nippostrongylus brasiliensis</name>
    <name type="common">Rat hookworm</name>
    <dbReference type="NCBI Taxonomy" id="27835"/>
    <lineage>
        <taxon>Eukaryota</taxon>
        <taxon>Metazoa</taxon>
        <taxon>Ecdysozoa</taxon>
        <taxon>Nematoda</taxon>
        <taxon>Chromadorea</taxon>
        <taxon>Rhabditida</taxon>
        <taxon>Rhabditina</taxon>
        <taxon>Rhabditomorpha</taxon>
        <taxon>Strongyloidea</taxon>
        <taxon>Heligmosomidae</taxon>
        <taxon>Nippostrongylus</taxon>
    </lineage>
</organism>
<gene>
    <name evidence="1" type="ORF">NBR_LOCUS16743</name>
</gene>
<dbReference type="AlphaFoldDB" id="A0A0N4YIJ8"/>
<name>A0A0N4YIJ8_NIPBR</name>
<proteinExistence type="predicted"/>
<evidence type="ECO:0000313" key="3">
    <source>
        <dbReference type="WBParaSite" id="NBR_0001674201-mRNA-1"/>
    </source>
</evidence>